<dbReference type="GO" id="GO:0002949">
    <property type="term" value="P:tRNA threonylcarbamoyladenosine modification"/>
    <property type="evidence" value="ECO:0007669"/>
    <property type="project" value="InterPro"/>
</dbReference>
<evidence type="ECO:0000256" key="9">
    <source>
        <dbReference type="ARBA" id="ARBA00022842"/>
    </source>
</evidence>
<dbReference type="PANTHER" id="PTHR33540">
    <property type="entry name" value="TRNA THREONYLCARBAMOYLADENOSINE BIOSYNTHESIS PROTEIN TSAE"/>
    <property type="match status" value="1"/>
</dbReference>
<dbReference type="Gene3D" id="3.40.50.300">
    <property type="entry name" value="P-loop containing nucleotide triphosphate hydrolases"/>
    <property type="match status" value="1"/>
</dbReference>
<name>A0A1G2MVR4_9BACT</name>
<keyword evidence="4" id="KW-0963">Cytoplasm</keyword>
<reference evidence="11 12" key="1">
    <citation type="journal article" date="2016" name="Nat. Commun.">
        <title>Thousands of microbial genomes shed light on interconnected biogeochemical processes in an aquifer system.</title>
        <authorList>
            <person name="Anantharaman K."/>
            <person name="Brown C.T."/>
            <person name="Hug L.A."/>
            <person name="Sharon I."/>
            <person name="Castelle C.J."/>
            <person name="Probst A.J."/>
            <person name="Thomas B.C."/>
            <person name="Singh A."/>
            <person name="Wilkins M.J."/>
            <person name="Karaoz U."/>
            <person name="Brodie E.L."/>
            <person name="Williams K.H."/>
            <person name="Hubbard S.S."/>
            <person name="Banfield J.F."/>
        </authorList>
    </citation>
    <scope>NUCLEOTIDE SEQUENCE [LARGE SCALE GENOMIC DNA]</scope>
</reference>
<evidence type="ECO:0000256" key="4">
    <source>
        <dbReference type="ARBA" id="ARBA00022490"/>
    </source>
</evidence>
<dbReference type="GO" id="GO:0005524">
    <property type="term" value="F:ATP binding"/>
    <property type="evidence" value="ECO:0007669"/>
    <property type="project" value="UniProtKB-KW"/>
</dbReference>
<dbReference type="PANTHER" id="PTHR33540:SF2">
    <property type="entry name" value="TRNA THREONYLCARBAMOYLADENOSINE BIOSYNTHESIS PROTEIN TSAE"/>
    <property type="match status" value="1"/>
</dbReference>
<comment type="similarity">
    <text evidence="2">Belongs to the TsaE family.</text>
</comment>
<dbReference type="SUPFAM" id="SSF52540">
    <property type="entry name" value="P-loop containing nucleoside triphosphate hydrolases"/>
    <property type="match status" value="1"/>
</dbReference>
<dbReference type="InterPro" id="IPR027417">
    <property type="entry name" value="P-loop_NTPase"/>
</dbReference>
<evidence type="ECO:0000256" key="8">
    <source>
        <dbReference type="ARBA" id="ARBA00022840"/>
    </source>
</evidence>
<keyword evidence="7" id="KW-0547">Nucleotide-binding</keyword>
<evidence type="ECO:0000256" key="10">
    <source>
        <dbReference type="ARBA" id="ARBA00032441"/>
    </source>
</evidence>
<dbReference type="AlphaFoldDB" id="A0A1G2MVR4"/>
<proteinExistence type="inferred from homology"/>
<keyword evidence="8" id="KW-0067">ATP-binding</keyword>
<keyword evidence="9" id="KW-0460">Magnesium</keyword>
<dbReference type="GO" id="GO:0046872">
    <property type="term" value="F:metal ion binding"/>
    <property type="evidence" value="ECO:0007669"/>
    <property type="project" value="UniProtKB-KW"/>
</dbReference>
<comment type="caution">
    <text evidence="11">The sequence shown here is derived from an EMBL/GenBank/DDBJ whole genome shotgun (WGS) entry which is preliminary data.</text>
</comment>
<evidence type="ECO:0000313" key="11">
    <source>
        <dbReference type="EMBL" id="OHA27142.1"/>
    </source>
</evidence>
<keyword evidence="6" id="KW-0479">Metal-binding</keyword>
<organism evidence="11 12">
    <name type="scientific">Candidatus Taylorbacteria bacterium RIFCSPHIGHO2_02_FULL_45_35</name>
    <dbReference type="NCBI Taxonomy" id="1802311"/>
    <lineage>
        <taxon>Bacteria</taxon>
        <taxon>Candidatus Tayloriibacteriota</taxon>
    </lineage>
</organism>
<dbReference type="Proteomes" id="UP000177943">
    <property type="component" value="Unassembled WGS sequence"/>
</dbReference>
<evidence type="ECO:0000256" key="5">
    <source>
        <dbReference type="ARBA" id="ARBA00022694"/>
    </source>
</evidence>
<gene>
    <name evidence="11" type="ORF">A3D56_03420</name>
</gene>
<sequence length="166" mass="18579">MKVRSGGLEETKKLAAEFVQSLVPREDGATVVGLHGDLGSAKTTFAQFVAEILGVTEHVTSPTFVIIKSYKLSTFSDSPSESRILDSAEQNRDNFQLLTHIDAYRLKNADELRALGFETLLSNPRNLIFIEWPERVSEILPKTTIPIQFLFINESSRDIDIESHSK</sequence>
<dbReference type="EMBL" id="MHRP01000021">
    <property type="protein sequence ID" value="OHA27142.1"/>
    <property type="molecule type" value="Genomic_DNA"/>
</dbReference>
<keyword evidence="5" id="KW-0819">tRNA processing</keyword>
<evidence type="ECO:0000256" key="7">
    <source>
        <dbReference type="ARBA" id="ARBA00022741"/>
    </source>
</evidence>
<dbReference type="Pfam" id="PF02367">
    <property type="entry name" value="TsaE"/>
    <property type="match status" value="1"/>
</dbReference>
<accession>A0A1G2MVR4</accession>
<evidence type="ECO:0000256" key="3">
    <source>
        <dbReference type="ARBA" id="ARBA00019010"/>
    </source>
</evidence>
<protein>
    <recommendedName>
        <fullName evidence="3">tRNA threonylcarbamoyladenosine biosynthesis protein TsaE</fullName>
    </recommendedName>
    <alternativeName>
        <fullName evidence="10">t(6)A37 threonylcarbamoyladenosine biosynthesis protein TsaE</fullName>
    </alternativeName>
</protein>
<evidence type="ECO:0000256" key="6">
    <source>
        <dbReference type="ARBA" id="ARBA00022723"/>
    </source>
</evidence>
<evidence type="ECO:0000256" key="1">
    <source>
        <dbReference type="ARBA" id="ARBA00004496"/>
    </source>
</evidence>
<evidence type="ECO:0000256" key="2">
    <source>
        <dbReference type="ARBA" id="ARBA00007599"/>
    </source>
</evidence>
<dbReference type="GO" id="GO:0005737">
    <property type="term" value="C:cytoplasm"/>
    <property type="evidence" value="ECO:0007669"/>
    <property type="project" value="UniProtKB-SubCell"/>
</dbReference>
<evidence type="ECO:0000313" key="12">
    <source>
        <dbReference type="Proteomes" id="UP000177943"/>
    </source>
</evidence>
<comment type="subcellular location">
    <subcellularLocation>
        <location evidence="1">Cytoplasm</location>
    </subcellularLocation>
</comment>
<dbReference type="InterPro" id="IPR003442">
    <property type="entry name" value="T6A_TsaE"/>
</dbReference>